<dbReference type="AlphaFoldDB" id="A0A7W7SDL0"/>
<protein>
    <submittedName>
        <fullName evidence="1">Uncharacterized protein</fullName>
    </submittedName>
</protein>
<proteinExistence type="predicted"/>
<comment type="caution">
    <text evidence="1">The sequence shown here is derived from an EMBL/GenBank/DDBJ whole genome shotgun (WGS) entry which is preliminary data.</text>
</comment>
<sequence>MAELNPVTAWLQPTGQTRAHTRAAPLGAMAPGSGHRISVKSGVLPGADPFGLLEPSGMQFKLQSGKAVLQGGAYQGAYPVIWYGDDPLVLADGDAQFDRIDSVVLRVYDTGYEAAASDRATIEILKGTPAAAPVAPALPAAPAVAIRLWDIRVRKGASAGTAIDWNLDVTDKRAWTVGVGGILPKDTSGVGGGYPGQYRDNGSGLDRWDGTGWAEVGAWKAYTPVWTAETTNPTLGDGTLEARYTRIGRTVHVRGYLLTGTTTGYGAGRWQFTLPLTASAVPGYQIGQVQLSGQFRYIGQLMVSPNTGAVTVYSPGPTGSALQLVTSTYPFTWGGGGQLLRFSMTYEAI</sequence>
<organism evidence="1 2">
    <name type="scientific">Kitasatospora gansuensis</name>
    <dbReference type="NCBI Taxonomy" id="258050"/>
    <lineage>
        <taxon>Bacteria</taxon>
        <taxon>Bacillati</taxon>
        <taxon>Actinomycetota</taxon>
        <taxon>Actinomycetes</taxon>
        <taxon>Kitasatosporales</taxon>
        <taxon>Streptomycetaceae</taxon>
        <taxon>Kitasatospora</taxon>
    </lineage>
</organism>
<dbReference type="EMBL" id="JACHJR010000001">
    <property type="protein sequence ID" value="MBB4948531.1"/>
    <property type="molecule type" value="Genomic_DNA"/>
</dbReference>
<accession>A0A7W7SDL0</accession>
<dbReference type="Proteomes" id="UP000573327">
    <property type="component" value="Unassembled WGS sequence"/>
</dbReference>
<gene>
    <name evidence="1" type="ORF">F4556_004066</name>
</gene>
<keyword evidence="2" id="KW-1185">Reference proteome</keyword>
<reference evidence="1 2" key="1">
    <citation type="submission" date="2020-08" db="EMBL/GenBank/DDBJ databases">
        <title>Sequencing the genomes of 1000 actinobacteria strains.</title>
        <authorList>
            <person name="Klenk H.-P."/>
        </authorList>
    </citation>
    <scope>NUCLEOTIDE SEQUENCE [LARGE SCALE GENOMIC DNA]</scope>
    <source>
        <strain evidence="1 2">DSM 44786</strain>
    </source>
</reference>
<evidence type="ECO:0000313" key="1">
    <source>
        <dbReference type="EMBL" id="MBB4948531.1"/>
    </source>
</evidence>
<evidence type="ECO:0000313" key="2">
    <source>
        <dbReference type="Proteomes" id="UP000573327"/>
    </source>
</evidence>
<dbReference type="RefSeq" id="WP_184918253.1">
    <property type="nucleotide sequence ID" value="NZ_JACHJR010000001.1"/>
</dbReference>
<name>A0A7W7SDL0_9ACTN</name>